<sequence length="139" mass="14918">MRQTRPKTEKKAEIAKVAEKAIGKAVKLPADAPSGIARKDVPQEIEVVPAMAGERVDAPPEMKHLAELVQEPGVISVAEPADPAVAEFNELRLNYAKVCNKMAENVLNGRVVDNSHIDILNALTEAVLATSTPTYVLKG</sequence>
<accession>F7NK60</accession>
<dbReference type="EMBL" id="AFGF01000107">
    <property type="protein sequence ID" value="EGO63501.1"/>
    <property type="molecule type" value="Genomic_DNA"/>
</dbReference>
<organism evidence="1 2">
    <name type="scientific">Acetonema longum DSM 6540</name>
    <dbReference type="NCBI Taxonomy" id="1009370"/>
    <lineage>
        <taxon>Bacteria</taxon>
        <taxon>Bacillati</taxon>
        <taxon>Bacillota</taxon>
        <taxon>Negativicutes</taxon>
        <taxon>Acetonemataceae</taxon>
        <taxon>Acetonema</taxon>
    </lineage>
</organism>
<proteinExistence type="predicted"/>
<gene>
    <name evidence="1" type="ORF">ALO_12366</name>
</gene>
<evidence type="ECO:0000313" key="1">
    <source>
        <dbReference type="EMBL" id="EGO63501.1"/>
    </source>
</evidence>
<dbReference type="STRING" id="1009370.ALO_12366"/>
<dbReference type="RefSeq" id="WP_004096068.1">
    <property type="nucleotide sequence ID" value="NZ_AFGF01000107.1"/>
</dbReference>
<protein>
    <submittedName>
        <fullName evidence="1">Uncharacterized protein</fullName>
    </submittedName>
</protein>
<dbReference type="Proteomes" id="UP000003240">
    <property type="component" value="Unassembled WGS sequence"/>
</dbReference>
<evidence type="ECO:0000313" key="2">
    <source>
        <dbReference type="Proteomes" id="UP000003240"/>
    </source>
</evidence>
<keyword evidence="2" id="KW-1185">Reference proteome</keyword>
<dbReference type="AlphaFoldDB" id="F7NK60"/>
<reference evidence="1 2" key="1">
    <citation type="journal article" date="2011" name="EMBO J.">
        <title>Structural diversity of bacterial flagellar motors.</title>
        <authorList>
            <person name="Chen S."/>
            <person name="Beeby M."/>
            <person name="Murphy G.E."/>
            <person name="Leadbetter J.R."/>
            <person name="Hendrixson D.R."/>
            <person name="Briegel A."/>
            <person name="Li Z."/>
            <person name="Shi J."/>
            <person name="Tocheva E.I."/>
            <person name="Muller A."/>
            <person name="Dobro M.J."/>
            <person name="Jensen G.J."/>
        </authorList>
    </citation>
    <scope>NUCLEOTIDE SEQUENCE [LARGE SCALE GENOMIC DNA]</scope>
    <source>
        <strain evidence="1 2">DSM 6540</strain>
    </source>
</reference>
<name>F7NK60_9FIRM</name>
<comment type="caution">
    <text evidence="1">The sequence shown here is derived from an EMBL/GenBank/DDBJ whole genome shotgun (WGS) entry which is preliminary data.</text>
</comment>